<accession>A0A7J6HZY4</accession>
<keyword evidence="2" id="KW-0805">Transcription regulation</keyword>
<feature type="compositionally biased region" description="Basic residues" evidence="7">
    <location>
        <begin position="255"/>
        <end position="267"/>
    </location>
</feature>
<dbReference type="InterPro" id="IPR006806">
    <property type="entry name" value="NDUFA5"/>
</dbReference>
<gene>
    <name evidence="9" type="ORF">G4B88_019497</name>
</gene>
<dbReference type="PROSITE" id="PS50811">
    <property type="entry name" value="WRKY"/>
    <property type="match status" value="1"/>
</dbReference>
<dbReference type="Proteomes" id="UP000583929">
    <property type="component" value="Unassembled WGS sequence"/>
</dbReference>
<dbReference type="GO" id="GO:0005634">
    <property type="term" value="C:nucleus"/>
    <property type="evidence" value="ECO:0007669"/>
    <property type="project" value="UniProtKB-SubCell"/>
</dbReference>
<evidence type="ECO:0000256" key="2">
    <source>
        <dbReference type="ARBA" id="ARBA00023015"/>
    </source>
</evidence>
<name>A0A7J6HZY4_CANSA</name>
<keyword evidence="4" id="KW-0804">Transcription</keyword>
<dbReference type="PANTHER" id="PTHR32096:SF80">
    <property type="entry name" value="WRKY TRANSCRIPTION FACTOR 27-RELATED"/>
    <property type="match status" value="1"/>
</dbReference>
<evidence type="ECO:0000313" key="10">
    <source>
        <dbReference type="Proteomes" id="UP000583929"/>
    </source>
</evidence>
<dbReference type="Pfam" id="PF04716">
    <property type="entry name" value="ETC_C1_NDUFA5"/>
    <property type="match status" value="1"/>
</dbReference>
<dbReference type="InterPro" id="IPR044810">
    <property type="entry name" value="WRKY_plant"/>
</dbReference>
<comment type="caution">
    <text evidence="9">The sequence shown here is derived from an EMBL/GenBank/DDBJ whole genome shotgun (WGS) entry which is preliminary data.</text>
</comment>
<feature type="domain" description="WRKY" evidence="8">
    <location>
        <begin position="271"/>
        <end position="337"/>
    </location>
</feature>
<dbReference type="GO" id="GO:0022904">
    <property type="term" value="P:respiratory electron transport chain"/>
    <property type="evidence" value="ECO:0007669"/>
    <property type="project" value="InterPro"/>
</dbReference>
<dbReference type="SMART" id="SM00774">
    <property type="entry name" value="WRKY"/>
    <property type="match status" value="1"/>
</dbReference>
<feature type="compositionally biased region" description="Polar residues" evidence="7">
    <location>
        <begin position="359"/>
        <end position="384"/>
    </location>
</feature>
<feature type="compositionally biased region" description="Low complexity" evidence="7">
    <location>
        <begin position="813"/>
        <end position="824"/>
    </location>
</feature>
<evidence type="ECO:0000256" key="3">
    <source>
        <dbReference type="ARBA" id="ARBA00023125"/>
    </source>
</evidence>
<evidence type="ECO:0000256" key="7">
    <source>
        <dbReference type="SAM" id="MobiDB-lite"/>
    </source>
</evidence>
<evidence type="ECO:0000259" key="8">
    <source>
        <dbReference type="PROSITE" id="PS50811"/>
    </source>
</evidence>
<evidence type="ECO:0000256" key="5">
    <source>
        <dbReference type="ARBA" id="ARBA00023242"/>
    </source>
</evidence>
<dbReference type="SUPFAM" id="SSF118290">
    <property type="entry name" value="WRKY DNA-binding domain"/>
    <property type="match status" value="1"/>
</dbReference>
<evidence type="ECO:0000256" key="1">
    <source>
        <dbReference type="ARBA" id="ARBA00004123"/>
    </source>
</evidence>
<keyword evidence="3" id="KW-0238">DNA-binding</keyword>
<feature type="compositionally biased region" description="Polar residues" evidence="7">
    <location>
        <begin position="340"/>
        <end position="350"/>
    </location>
</feature>
<dbReference type="AlphaFoldDB" id="A0A7J6HZY4"/>
<reference evidence="9 10" key="1">
    <citation type="journal article" date="2020" name="bioRxiv">
        <title>Sequence and annotation of 42 cannabis genomes reveals extensive copy number variation in cannabinoid synthesis and pathogen resistance genes.</title>
        <authorList>
            <person name="Mckernan K.J."/>
            <person name="Helbert Y."/>
            <person name="Kane L.T."/>
            <person name="Ebling H."/>
            <person name="Zhang L."/>
            <person name="Liu B."/>
            <person name="Eaton Z."/>
            <person name="Mclaughlin S."/>
            <person name="Kingan S."/>
            <person name="Baybayan P."/>
            <person name="Concepcion G."/>
            <person name="Jordan M."/>
            <person name="Riva A."/>
            <person name="Barbazuk W."/>
            <person name="Harkins T."/>
        </authorList>
    </citation>
    <scope>NUCLEOTIDE SEQUENCE [LARGE SCALE GENOMIC DNA]</scope>
    <source>
        <strain evidence="10">cv. Jamaican Lion 4</strain>
        <tissue evidence="9">Leaf</tissue>
    </source>
</reference>
<comment type="similarity">
    <text evidence="6">Belongs to the WRKY group II-e family.</text>
</comment>
<keyword evidence="10" id="KW-1185">Reference proteome</keyword>
<dbReference type="GO" id="GO:0003700">
    <property type="term" value="F:DNA-binding transcription factor activity"/>
    <property type="evidence" value="ECO:0007669"/>
    <property type="project" value="InterPro"/>
</dbReference>
<keyword evidence="5" id="KW-0539">Nucleus</keyword>
<protein>
    <recommendedName>
        <fullName evidence="8">WRKY domain-containing protein</fullName>
    </recommendedName>
</protein>
<evidence type="ECO:0000256" key="6">
    <source>
        <dbReference type="ARBA" id="ARBA00060761"/>
    </source>
</evidence>
<proteinExistence type="inferred from homology"/>
<dbReference type="InterPro" id="IPR036576">
    <property type="entry name" value="WRKY_dom_sf"/>
</dbReference>
<feature type="region of interest" description="Disordered" evidence="7">
    <location>
        <begin position="327"/>
        <end position="386"/>
    </location>
</feature>
<dbReference type="PANTHER" id="PTHR32096">
    <property type="entry name" value="WRKY TRANSCRIPTION FACTOR 30-RELATED-RELATED"/>
    <property type="match status" value="1"/>
</dbReference>
<dbReference type="EMBL" id="JAATIQ010000019">
    <property type="protein sequence ID" value="KAF4400288.1"/>
    <property type="molecule type" value="Genomic_DNA"/>
</dbReference>
<feature type="region of interest" description="Disordered" evidence="7">
    <location>
        <begin position="245"/>
        <end position="268"/>
    </location>
</feature>
<evidence type="ECO:0000256" key="4">
    <source>
        <dbReference type="ARBA" id="ARBA00023163"/>
    </source>
</evidence>
<evidence type="ECO:0000313" key="9">
    <source>
        <dbReference type="EMBL" id="KAF4400288.1"/>
    </source>
</evidence>
<dbReference type="Pfam" id="PF03106">
    <property type="entry name" value="WRKY"/>
    <property type="match status" value="1"/>
</dbReference>
<dbReference type="InterPro" id="IPR003657">
    <property type="entry name" value="WRKY_dom"/>
</dbReference>
<feature type="region of interest" description="Disordered" evidence="7">
    <location>
        <begin position="777"/>
        <end position="824"/>
    </location>
</feature>
<comment type="subcellular location">
    <subcellularLocation>
        <location evidence="1">Nucleus</location>
    </subcellularLocation>
</comment>
<organism evidence="9 10">
    <name type="scientific">Cannabis sativa</name>
    <name type="common">Hemp</name>
    <name type="synonym">Marijuana</name>
    <dbReference type="NCBI Taxonomy" id="3483"/>
    <lineage>
        <taxon>Eukaryota</taxon>
        <taxon>Viridiplantae</taxon>
        <taxon>Streptophyta</taxon>
        <taxon>Embryophyta</taxon>
        <taxon>Tracheophyta</taxon>
        <taxon>Spermatophyta</taxon>
        <taxon>Magnoliopsida</taxon>
        <taxon>eudicotyledons</taxon>
        <taxon>Gunneridae</taxon>
        <taxon>Pentapetalae</taxon>
        <taxon>rosids</taxon>
        <taxon>fabids</taxon>
        <taxon>Rosales</taxon>
        <taxon>Cannabaceae</taxon>
        <taxon>Cannabis</taxon>
    </lineage>
</organism>
<sequence>MAEDWDLYAVVRSCKSTTTTSSWAVSDSASVTTTTMMDSMQGSGQTTSSSSVDTLSCLASLTFEEENDPFSFPNLVTEQPEPRTTNNFEELQQFYIPFISNNNNNNYHNPTTITGTTTNFAQGIIPNSPISDFGGSSGQQHQLLHYQERHQQHHHQQQQKNHHFGTSNDVVVGPRFMPRQPYISGYGGVHRGRRQYQLHELDRNHHQVPVLLPRTPDRHHHHHQVNNKTTITTPTVTLPLAPFQLPTIPMSSMPRSRKRKNQQKKTVCHVTADNLSTDVWAWRKYGQKPIKGSPFPRNYYRCSSSKGCAARKQVERNNNDPESFIITYTGDHTHPRPTHRNSLAGSTRNKLSPPPNVTPIITKNSDQSPSTTTPKLSPAPQNEQDPAAKTLVILPEERESDDQKQSDVISMEEEELMMDIDALNEDHEDEDEGVLIPNMSLADDDFFLGLKEFGCTTPDVATGDETRDACDGTRVIMFCFTVMKDSLALAAYPENQLISNVTSGLDFEYLPIVLQIESRALTTWQELKGILLAFYNNMERLQNLSLNSNNKKSGHPLFLRVQILKIDLTQVTVVVVTTTIIPIKTTIIRTRTIQVVVVETILEVAETMVEDVVVVDSMNPNQLARFVVVMSATPSETEIQIITERDPKEMFLRVIGRPLLARVKQTTGIVGLDVVPNARQVLIELYNKTLKEVEAIPADEGYRKAVEHFTRQRLKVCEEEEDWEVIEKRLACGQVEELIEEARDELTLIGKMIEWDPWGVPDDYECEVIENDAPVPKHVPLHRPGPLPEDFYKTLESLQESSTRTPPPPVSPPAATSSESLSKE</sequence>
<dbReference type="Gene3D" id="2.20.25.80">
    <property type="entry name" value="WRKY domain"/>
    <property type="match status" value="1"/>
</dbReference>
<dbReference type="FunFam" id="2.20.25.80:FF:000007">
    <property type="entry name" value="WRKY transcription factor 22"/>
    <property type="match status" value="1"/>
</dbReference>
<dbReference type="GO" id="GO:0000976">
    <property type="term" value="F:transcription cis-regulatory region binding"/>
    <property type="evidence" value="ECO:0007669"/>
    <property type="project" value="TreeGrafter"/>
</dbReference>